<reference evidence="3" key="1">
    <citation type="journal article" date="2019" name="Int. J. Syst. Evol. Microbiol.">
        <title>The Global Catalogue of Microorganisms (GCM) 10K type strain sequencing project: providing services to taxonomists for standard genome sequencing and annotation.</title>
        <authorList>
            <consortium name="The Broad Institute Genomics Platform"/>
            <consortium name="The Broad Institute Genome Sequencing Center for Infectious Disease"/>
            <person name="Wu L."/>
            <person name="Ma J."/>
        </authorList>
    </citation>
    <scope>NUCLEOTIDE SEQUENCE [LARGE SCALE GENOMIC DNA]</scope>
    <source>
        <strain evidence="3">JCM 14309</strain>
    </source>
</reference>
<dbReference type="RefSeq" id="WP_344685775.1">
    <property type="nucleotide sequence ID" value="NZ_BAAAVT010000009.1"/>
</dbReference>
<comment type="caution">
    <text evidence="2">The sequence shown here is derived from an EMBL/GenBank/DDBJ whole genome shotgun (WGS) entry which is preliminary data.</text>
</comment>
<organism evidence="2 3">
    <name type="scientific">Nesterenkonia aethiopica</name>
    <dbReference type="NCBI Taxonomy" id="269144"/>
    <lineage>
        <taxon>Bacteria</taxon>
        <taxon>Bacillati</taxon>
        <taxon>Actinomycetota</taxon>
        <taxon>Actinomycetes</taxon>
        <taxon>Micrococcales</taxon>
        <taxon>Micrococcaceae</taxon>
        <taxon>Nesterenkonia</taxon>
    </lineage>
</organism>
<name>A0ABP6LZQ1_9MICC</name>
<keyword evidence="3" id="KW-1185">Reference proteome</keyword>
<dbReference type="PANTHER" id="PTHR12993:SF28">
    <property type="entry name" value="LMBE FAMILY PROTEIN"/>
    <property type="match status" value="1"/>
</dbReference>
<dbReference type="EMBL" id="BAAAVT010000009">
    <property type="protein sequence ID" value="GAA3064553.1"/>
    <property type="molecule type" value="Genomic_DNA"/>
</dbReference>
<keyword evidence="1" id="KW-0862">Zinc</keyword>
<sequence>MDTTADQTLPFYDDASLSHVLCVVAHPDDLEYGASAAVARWTARGVKVSYLLLTAGEAGMRDRDPEEVAELRAEEQRRACAIVGVEDLVILDLPDGMLQADLETRRQIARRIRQVRPDVVVTQPWELEVGWGLNHADHRAAGIATVDAVRDADNPWVFRELLEQERLEPWGAKELIVVGGEPTHLVDVTGEPLEKGIASLEAHEQYLAALGGEFDVRGMLEGFTADLGAASGIDGVTHALGVTVHPMG</sequence>
<dbReference type="Gene3D" id="3.40.50.10320">
    <property type="entry name" value="LmbE-like"/>
    <property type="match status" value="1"/>
</dbReference>
<dbReference type="Proteomes" id="UP001500236">
    <property type="component" value="Unassembled WGS sequence"/>
</dbReference>
<dbReference type="InterPro" id="IPR003737">
    <property type="entry name" value="GlcNAc_PI_deacetylase-related"/>
</dbReference>
<dbReference type="SUPFAM" id="SSF102588">
    <property type="entry name" value="LmbE-like"/>
    <property type="match status" value="1"/>
</dbReference>
<dbReference type="PANTHER" id="PTHR12993">
    <property type="entry name" value="N-ACETYLGLUCOSAMINYL-PHOSPHATIDYLINOSITOL DE-N-ACETYLASE-RELATED"/>
    <property type="match status" value="1"/>
</dbReference>
<dbReference type="InterPro" id="IPR024078">
    <property type="entry name" value="LmbE-like_dom_sf"/>
</dbReference>
<protein>
    <submittedName>
        <fullName evidence="2">PIG-L family deacetylase</fullName>
    </submittedName>
</protein>
<gene>
    <name evidence="2" type="ORF">GCM10010529_16990</name>
</gene>
<evidence type="ECO:0000313" key="2">
    <source>
        <dbReference type="EMBL" id="GAA3064553.1"/>
    </source>
</evidence>
<evidence type="ECO:0000256" key="1">
    <source>
        <dbReference type="ARBA" id="ARBA00022833"/>
    </source>
</evidence>
<proteinExistence type="predicted"/>
<evidence type="ECO:0000313" key="3">
    <source>
        <dbReference type="Proteomes" id="UP001500236"/>
    </source>
</evidence>
<dbReference type="Pfam" id="PF02585">
    <property type="entry name" value="PIG-L"/>
    <property type="match status" value="1"/>
</dbReference>
<accession>A0ABP6LZQ1</accession>